<evidence type="ECO:0000313" key="2">
    <source>
        <dbReference type="EMBL" id="KAI5391800.1"/>
    </source>
</evidence>
<dbReference type="AlphaFoldDB" id="A0A9D4VX49"/>
<organism evidence="2 3">
    <name type="scientific">Pisum sativum</name>
    <name type="common">Garden pea</name>
    <name type="synonym">Lathyrus oleraceus</name>
    <dbReference type="NCBI Taxonomy" id="3888"/>
    <lineage>
        <taxon>Eukaryota</taxon>
        <taxon>Viridiplantae</taxon>
        <taxon>Streptophyta</taxon>
        <taxon>Embryophyta</taxon>
        <taxon>Tracheophyta</taxon>
        <taxon>Spermatophyta</taxon>
        <taxon>Magnoliopsida</taxon>
        <taxon>eudicotyledons</taxon>
        <taxon>Gunneridae</taxon>
        <taxon>Pentapetalae</taxon>
        <taxon>rosids</taxon>
        <taxon>fabids</taxon>
        <taxon>Fabales</taxon>
        <taxon>Fabaceae</taxon>
        <taxon>Papilionoideae</taxon>
        <taxon>50 kb inversion clade</taxon>
        <taxon>NPAAA clade</taxon>
        <taxon>Hologalegina</taxon>
        <taxon>IRL clade</taxon>
        <taxon>Fabeae</taxon>
        <taxon>Lathyrus</taxon>
    </lineage>
</organism>
<comment type="similarity">
    <text evidence="1">Belongs to the protein kinase superfamily. CK1 Ser/Thr protein kinase family. Casein kinase I subfamily.</text>
</comment>
<proteinExistence type="inferred from homology"/>
<sequence>MDGAEDSDVSVDDESLSNVTKQKVAAAKQYIENHYKEQMKSLQERKERENKNLTGTTRYASVNTHLGIEQSRRDDLESLGYVLMYFLRGSSKEILMLKSFPVSLLMGKVWLTTWKIKSWHSVEVDLQIMDFLDHEGSVAMYHQEFNA</sequence>
<accession>A0A9D4VX49</accession>
<name>A0A9D4VX49_PEA</name>
<keyword evidence="3" id="KW-1185">Reference proteome</keyword>
<dbReference type="Proteomes" id="UP001058974">
    <property type="component" value="Chromosome 7"/>
</dbReference>
<evidence type="ECO:0000313" key="3">
    <source>
        <dbReference type="Proteomes" id="UP001058974"/>
    </source>
</evidence>
<evidence type="ECO:0000256" key="1">
    <source>
        <dbReference type="ARBA" id="ARBA00005926"/>
    </source>
</evidence>
<reference evidence="2 3" key="1">
    <citation type="journal article" date="2022" name="Nat. Genet.">
        <title>Improved pea reference genome and pan-genome highlight genomic features and evolutionary characteristics.</title>
        <authorList>
            <person name="Yang T."/>
            <person name="Liu R."/>
            <person name="Luo Y."/>
            <person name="Hu S."/>
            <person name="Wang D."/>
            <person name="Wang C."/>
            <person name="Pandey M.K."/>
            <person name="Ge S."/>
            <person name="Xu Q."/>
            <person name="Li N."/>
            <person name="Li G."/>
            <person name="Huang Y."/>
            <person name="Saxena R.K."/>
            <person name="Ji Y."/>
            <person name="Li M."/>
            <person name="Yan X."/>
            <person name="He Y."/>
            <person name="Liu Y."/>
            <person name="Wang X."/>
            <person name="Xiang C."/>
            <person name="Varshney R.K."/>
            <person name="Ding H."/>
            <person name="Gao S."/>
            <person name="Zong X."/>
        </authorList>
    </citation>
    <scope>NUCLEOTIDE SEQUENCE [LARGE SCALE GENOMIC DNA]</scope>
    <source>
        <strain evidence="2 3">cv. Zhongwan 6</strain>
    </source>
</reference>
<dbReference type="InterPro" id="IPR011009">
    <property type="entry name" value="Kinase-like_dom_sf"/>
</dbReference>
<protein>
    <submittedName>
        <fullName evidence="2">Uncharacterized protein</fullName>
    </submittedName>
</protein>
<dbReference type="Gene3D" id="1.10.510.10">
    <property type="entry name" value="Transferase(Phosphotransferase) domain 1"/>
    <property type="match status" value="1"/>
</dbReference>
<dbReference type="EMBL" id="JAMSHJ010000007">
    <property type="protein sequence ID" value="KAI5391800.1"/>
    <property type="molecule type" value="Genomic_DNA"/>
</dbReference>
<gene>
    <name evidence="2" type="ORF">KIW84_076559</name>
</gene>
<dbReference type="InterPro" id="IPR050235">
    <property type="entry name" value="CK1_Ser-Thr_kinase"/>
</dbReference>
<dbReference type="SUPFAM" id="SSF56112">
    <property type="entry name" value="Protein kinase-like (PK-like)"/>
    <property type="match status" value="1"/>
</dbReference>
<comment type="caution">
    <text evidence="2">The sequence shown here is derived from an EMBL/GenBank/DDBJ whole genome shotgun (WGS) entry which is preliminary data.</text>
</comment>
<dbReference type="Gramene" id="Psat07G0655900-T1">
    <property type="protein sequence ID" value="KAI5391800.1"/>
    <property type="gene ID" value="KIW84_076559"/>
</dbReference>
<dbReference type="PANTHER" id="PTHR11909">
    <property type="entry name" value="CASEIN KINASE-RELATED"/>
    <property type="match status" value="1"/>
</dbReference>